<dbReference type="Gene3D" id="1.20.120.450">
    <property type="entry name" value="dinb family like domain"/>
    <property type="match status" value="1"/>
</dbReference>
<dbReference type="Pfam" id="PF04978">
    <property type="entry name" value="MST"/>
    <property type="match status" value="1"/>
</dbReference>
<gene>
    <name evidence="2" type="ORF">FM105_02525</name>
</gene>
<dbReference type="EMBL" id="FWFF01000001">
    <property type="protein sequence ID" value="SLM91259.1"/>
    <property type="molecule type" value="Genomic_DNA"/>
</dbReference>
<evidence type="ECO:0000256" key="1">
    <source>
        <dbReference type="SAM" id="MobiDB-lite"/>
    </source>
</evidence>
<reference evidence="3" key="1">
    <citation type="submission" date="2017-02" db="EMBL/GenBank/DDBJ databases">
        <authorList>
            <person name="Dridi B."/>
        </authorList>
    </citation>
    <scope>NUCLEOTIDE SEQUENCE [LARGE SCALE GENOMIC DNA]</scope>
    <source>
        <strain evidence="3">B Co 03.10</strain>
    </source>
</reference>
<evidence type="ECO:0008006" key="4">
    <source>
        <dbReference type="Google" id="ProtNLM"/>
    </source>
</evidence>
<proteinExistence type="predicted"/>
<dbReference type="InterPro" id="IPR034660">
    <property type="entry name" value="DinB/YfiT-like"/>
</dbReference>
<sequence>MSMDDAPTPAGTSAAVPSDGPAGSAPTVAAYLAVADEAFDGIEAVLALLDDDSVNRTPLPGTVNTVFALMTHVHGMACYWGGSLIAGERNPRDRASEFRSRGTVAEARDLLDDLRTRLPGWVDIACTEGVRDPHAAGTSRSDAADVTAEWALQHLFHEIAQHSGHMEICRDLVLAD</sequence>
<dbReference type="SUPFAM" id="SSF109854">
    <property type="entry name" value="DinB/YfiT-like putative metalloenzymes"/>
    <property type="match status" value="1"/>
</dbReference>
<dbReference type="AlphaFoldDB" id="A0A1X6WZA7"/>
<dbReference type="Proteomes" id="UP000196581">
    <property type="component" value="Unassembled WGS sequence"/>
</dbReference>
<name>A0A1X6WZA7_9MICO</name>
<evidence type="ECO:0000313" key="3">
    <source>
        <dbReference type="Proteomes" id="UP000196581"/>
    </source>
</evidence>
<protein>
    <recommendedName>
        <fullName evidence="4">Mini-circle protein</fullName>
    </recommendedName>
</protein>
<organism evidence="2 3">
    <name type="scientific">Brevibacterium yomogidense</name>
    <dbReference type="NCBI Taxonomy" id="946573"/>
    <lineage>
        <taxon>Bacteria</taxon>
        <taxon>Bacillati</taxon>
        <taxon>Actinomycetota</taxon>
        <taxon>Actinomycetes</taxon>
        <taxon>Micrococcales</taxon>
        <taxon>Brevibacteriaceae</taxon>
        <taxon>Brevibacterium</taxon>
    </lineage>
</organism>
<dbReference type="InterPro" id="IPR007061">
    <property type="entry name" value="MST-like"/>
</dbReference>
<accession>A0A1X6WZA7</accession>
<evidence type="ECO:0000313" key="2">
    <source>
        <dbReference type="EMBL" id="SLM91259.1"/>
    </source>
</evidence>
<keyword evidence="3" id="KW-1185">Reference proteome</keyword>
<feature type="region of interest" description="Disordered" evidence="1">
    <location>
        <begin position="1"/>
        <end position="22"/>
    </location>
</feature>